<dbReference type="CDD" id="cd09645">
    <property type="entry name" value="Cas5_I-E"/>
    <property type="match status" value="1"/>
</dbReference>
<dbReference type="InterPro" id="IPR013422">
    <property type="entry name" value="CRISPR-assoc_prot_Cas5_N"/>
</dbReference>
<sequence length="234" mass="26602">MKILTIKLAAPLQSYGNEATFERRTTAHYPTKSAVIGMIAAALGYRRTDPRITTLNDLSFAVRIDQAGTVLTDYQTVEWKKNTRKITYREYLQDAKFMVALGSEDAQFIEQIKLALTHPKFPLFLGRRSNAPAGVLQVELFDETSPVAILKKMTWQAANWYQRKGHRATIEIIADADLIPDKTSALVKDRVQSFDQRNRRYSFRAIARTNVNLVDLDQQAQAAGTQHDAMYYLD</sequence>
<accession>A0A660E1Q7</accession>
<proteinExistence type="predicted"/>
<dbReference type="NCBIfam" id="TIGR01868">
    <property type="entry name" value="casD_Cas5e"/>
    <property type="match status" value="1"/>
</dbReference>
<dbReference type="Gene3D" id="3.30.70.2660">
    <property type="match status" value="1"/>
</dbReference>
<organism evidence="2 3">
    <name type="scientific">Lactiplantibacillus mudanjiangensis</name>
    <dbReference type="NCBI Taxonomy" id="1296538"/>
    <lineage>
        <taxon>Bacteria</taxon>
        <taxon>Bacillati</taxon>
        <taxon>Bacillota</taxon>
        <taxon>Bacilli</taxon>
        <taxon>Lactobacillales</taxon>
        <taxon>Lactobacillaceae</taxon>
        <taxon>Lactiplantibacillus</taxon>
    </lineage>
</organism>
<dbReference type="Pfam" id="PF09704">
    <property type="entry name" value="Cas_Cas5d"/>
    <property type="match status" value="1"/>
</dbReference>
<protein>
    <submittedName>
        <fullName evidence="2">Type I-E CRISPR-associated protein Cas5/CasD [Lactobacillus sp.]</fullName>
    </submittedName>
</protein>
<evidence type="ECO:0000313" key="2">
    <source>
        <dbReference type="EMBL" id="VDG26733.1"/>
    </source>
</evidence>
<keyword evidence="3" id="KW-1185">Reference proteome</keyword>
<name>A0A660E1Q7_9LACO</name>
<gene>
    <name evidence="2" type="ORF">MUDAN_MDHGFNIF_00137</name>
</gene>
<dbReference type="RefSeq" id="WP_130851144.1">
    <property type="nucleotide sequence ID" value="NZ_UYIG01000001.1"/>
</dbReference>
<dbReference type="GO" id="GO:0003723">
    <property type="term" value="F:RNA binding"/>
    <property type="evidence" value="ECO:0007669"/>
    <property type="project" value="InterPro"/>
</dbReference>
<dbReference type="GO" id="GO:0051607">
    <property type="term" value="P:defense response to virus"/>
    <property type="evidence" value="ECO:0007669"/>
    <property type="project" value="UniProtKB-KW"/>
</dbReference>
<dbReference type="NCBIfam" id="TIGR02593">
    <property type="entry name" value="CRISPR_cas5"/>
    <property type="match status" value="1"/>
</dbReference>
<dbReference type="OrthoDB" id="3189549at2"/>
<evidence type="ECO:0000256" key="1">
    <source>
        <dbReference type="ARBA" id="ARBA00023118"/>
    </source>
</evidence>
<evidence type="ECO:0000313" key="3">
    <source>
        <dbReference type="Proteomes" id="UP000289996"/>
    </source>
</evidence>
<dbReference type="InterPro" id="IPR010147">
    <property type="entry name" value="CRISPR-assoc_prot_CasD"/>
</dbReference>
<dbReference type="Proteomes" id="UP000289996">
    <property type="component" value="Unassembled WGS sequence"/>
</dbReference>
<dbReference type="InterPro" id="IPR021124">
    <property type="entry name" value="CRISPR-assoc_prot_Cas5"/>
</dbReference>
<reference evidence="2 3" key="1">
    <citation type="submission" date="2018-11" db="EMBL/GenBank/DDBJ databases">
        <authorList>
            <person name="Wuyts S."/>
        </authorList>
    </citation>
    <scope>NUCLEOTIDE SEQUENCE [LARGE SCALE GENOMIC DNA]</scope>
    <source>
        <strain evidence="2">Lactobacillus mudanjiangensis AMBF249</strain>
    </source>
</reference>
<dbReference type="GO" id="GO:0043571">
    <property type="term" value="P:maintenance of CRISPR repeat elements"/>
    <property type="evidence" value="ECO:0007669"/>
    <property type="project" value="InterPro"/>
</dbReference>
<keyword evidence="1" id="KW-0051">Antiviral defense</keyword>
<dbReference type="EMBL" id="UYIG01000001">
    <property type="protein sequence ID" value="VDG26733.1"/>
    <property type="molecule type" value="Genomic_DNA"/>
</dbReference>
<dbReference type="AlphaFoldDB" id="A0A660E1Q7"/>